<dbReference type="Pfam" id="PF00520">
    <property type="entry name" value="Ion_trans"/>
    <property type="match status" value="1"/>
</dbReference>
<evidence type="ECO:0000256" key="10">
    <source>
        <dbReference type="ARBA" id="ARBA00023303"/>
    </source>
</evidence>
<keyword evidence="9" id="KW-0325">Glycoprotein</keyword>
<reference evidence="13" key="1">
    <citation type="submission" date="2022-04" db="EMBL/GenBank/DDBJ databases">
        <authorList>
            <person name="Xu L."/>
            <person name="Lv Z."/>
        </authorList>
    </citation>
    <scope>NUCLEOTIDE SEQUENCE</scope>
    <source>
        <strain evidence="13">LV_2022a</strain>
    </source>
</reference>
<dbReference type="InterPro" id="IPR005821">
    <property type="entry name" value="Ion_trans_dom"/>
</dbReference>
<dbReference type="AlphaFoldDB" id="A0AAE2D225"/>
<feature type="transmembrane region" description="Helical" evidence="11">
    <location>
        <begin position="50"/>
        <end position="69"/>
    </location>
</feature>
<gene>
    <name evidence="13" type="ORF">MN116_008149</name>
</gene>
<feature type="transmembrane region" description="Helical" evidence="11">
    <location>
        <begin position="198"/>
        <end position="221"/>
    </location>
</feature>
<reference evidence="13" key="2">
    <citation type="journal article" date="2023" name="Infect Dis Poverty">
        <title>Chromosome-scale genome of the human blood fluke Schistosoma mekongi and its implications for public health.</title>
        <authorList>
            <person name="Zhou M."/>
            <person name="Xu L."/>
            <person name="Xu D."/>
            <person name="Chen W."/>
            <person name="Khan J."/>
            <person name="Hu Y."/>
            <person name="Huang H."/>
            <person name="Wei H."/>
            <person name="Zhang Y."/>
            <person name="Chusongsang P."/>
            <person name="Tanasarnprasert K."/>
            <person name="Hu X."/>
            <person name="Limpanont Y."/>
            <person name="Lv Z."/>
        </authorList>
    </citation>
    <scope>NUCLEOTIDE SEQUENCE</scope>
    <source>
        <strain evidence="13">LV_2022a</strain>
    </source>
</reference>
<evidence type="ECO:0000256" key="11">
    <source>
        <dbReference type="SAM" id="Phobius"/>
    </source>
</evidence>
<accession>A0AAE2D225</accession>
<dbReference type="EMBL" id="JALJAT010000007">
    <property type="protein sequence ID" value="KAK4468356.1"/>
    <property type="molecule type" value="Genomic_DNA"/>
</dbReference>
<keyword evidence="4" id="KW-0677">Repeat</keyword>
<name>A0AAE2D225_SCHME</name>
<dbReference type="Proteomes" id="UP001292079">
    <property type="component" value="Unassembled WGS sequence"/>
</dbReference>
<feature type="transmembrane region" description="Helical" evidence="11">
    <location>
        <begin position="26"/>
        <end position="44"/>
    </location>
</feature>
<keyword evidence="3 11" id="KW-0812">Transmembrane</keyword>
<evidence type="ECO:0000313" key="13">
    <source>
        <dbReference type="EMBL" id="KAK4468356.1"/>
    </source>
</evidence>
<evidence type="ECO:0000256" key="2">
    <source>
        <dbReference type="ARBA" id="ARBA00022448"/>
    </source>
</evidence>
<evidence type="ECO:0000256" key="7">
    <source>
        <dbReference type="ARBA" id="ARBA00023065"/>
    </source>
</evidence>
<evidence type="ECO:0000256" key="4">
    <source>
        <dbReference type="ARBA" id="ARBA00022737"/>
    </source>
</evidence>
<keyword evidence="10" id="KW-0407">Ion channel</keyword>
<dbReference type="PANTHER" id="PTHR47143">
    <property type="entry name" value="TRANSIENT RECEPTOR POTENTIAL CATION CHANNEL PROTEIN PAINLESS"/>
    <property type="match status" value="1"/>
</dbReference>
<keyword evidence="2" id="KW-0813">Transport</keyword>
<keyword evidence="8 11" id="KW-0472">Membrane</keyword>
<organism evidence="13 14">
    <name type="scientific">Schistosoma mekongi</name>
    <name type="common">Parasitic worm</name>
    <dbReference type="NCBI Taxonomy" id="38744"/>
    <lineage>
        <taxon>Eukaryota</taxon>
        <taxon>Metazoa</taxon>
        <taxon>Spiralia</taxon>
        <taxon>Lophotrochozoa</taxon>
        <taxon>Platyhelminthes</taxon>
        <taxon>Trematoda</taxon>
        <taxon>Digenea</taxon>
        <taxon>Strigeidida</taxon>
        <taxon>Schistosomatoidea</taxon>
        <taxon>Schistosomatidae</taxon>
        <taxon>Schistosoma</taxon>
    </lineage>
</organism>
<protein>
    <recommendedName>
        <fullName evidence="12">Ion transport domain-containing protein</fullName>
    </recommendedName>
</protein>
<comment type="caution">
    <text evidence="13">The sequence shown here is derived from an EMBL/GenBank/DDBJ whole genome shotgun (WGS) entry which is preliminary data.</text>
</comment>
<evidence type="ECO:0000313" key="14">
    <source>
        <dbReference type="Proteomes" id="UP001292079"/>
    </source>
</evidence>
<keyword evidence="14" id="KW-1185">Reference proteome</keyword>
<dbReference type="GO" id="GO:0005216">
    <property type="term" value="F:monoatomic ion channel activity"/>
    <property type="evidence" value="ECO:0007669"/>
    <property type="project" value="InterPro"/>
</dbReference>
<evidence type="ECO:0000256" key="6">
    <source>
        <dbReference type="ARBA" id="ARBA00023043"/>
    </source>
</evidence>
<evidence type="ECO:0000256" key="9">
    <source>
        <dbReference type="ARBA" id="ARBA00023180"/>
    </source>
</evidence>
<comment type="subcellular location">
    <subcellularLocation>
        <location evidence="1">Membrane</location>
        <topology evidence="1">Multi-pass membrane protein</topology>
    </subcellularLocation>
</comment>
<dbReference type="InterPro" id="IPR052076">
    <property type="entry name" value="TRP_cation_channel"/>
</dbReference>
<evidence type="ECO:0000259" key="12">
    <source>
        <dbReference type="Pfam" id="PF00520"/>
    </source>
</evidence>
<proteinExistence type="predicted"/>
<feature type="transmembrane region" description="Helical" evidence="11">
    <location>
        <begin position="81"/>
        <end position="113"/>
    </location>
</feature>
<evidence type="ECO:0000256" key="8">
    <source>
        <dbReference type="ARBA" id="ARBA00023136"/>
    </source>
</evidence>
<dbReference type="PANTHER" id="PTHR47143:SF1">
    <property type="entry name" value="ION_TRANS DOMAIN-CONTAINING PROTEIN"/>
    <property type="match status" value="1"/>
</dbReference>
<evidence type="ECO:0000256" key="3">
    <source>
        <dbReference type="ARBA" id="ARBA00022692"/>
    </source>
</evidence>
<keyword evidence="5 11" id="KW-1133">Transmembrane helix</keyword>
<evidence type="ECO:0000256" key="1">
    <source>
        <dbReference type="ARBA" id="ARBA00004141"/>
    </source>
</evidence>
<sequence>MVTTYLRTSEQHSITMKYEYFKDWNNYLEFLLNALAMTYSAMTLKNHIDHHYIELGVVVMFLAWFNFLLQMMRFKHIGIFVVMFLHVFATVGKCLVVFSVVFVAFALSFHVLFRAPNNLKNLTLLSMNSSVITDCLPIINQLNTTISISLELQPFQSISLSLFKTLMMMLGEYEHTPTIIEPLIRQNAFTLHYPIITFFFYTTFVFLVPIILMNLLIGLAVGDIENVRRSAVQHLISQQVYWLADLEPKLTGIFRSRLYKSQWRKKTKKNTTTVFLDKTNVPEMTNEETMIQKYLKEAVTK</sequence>
<keyword evidence="7" id="KW-0406">Ion transport</keyword>
<evidence type="ECO:0000256" key="5">
    <source>
        <dbReference type="ARBA" id="ARBA00022989"/>
    </source>
</evidence>
<feature type="domain" description="Ion transport" evidence="12">
    <location>
        <begin position="17"/>
        <end position="230"/>
    </location>
</feature>
<keyword evidence="6" id="KW-0040">ANK repeat</keyword>
<dbReference type="GO" id="GO:1902495">
    <property type="term" value="C:transmembrane transporter complex"/>
    <property type="evidence" value="ECO:0007669"/>
    <property type="project" value="TreeGrafter"/>
</dbReference>